<name>F2JGF6_CELLD</name>
<proteinExistence type="predicted"/>
<accession>F2JGF6</accession>
<protein>
    <submittedName>
        <fullName evidence="1">Uncharacterized protein</fullName>
    </submittedName>
</protein>
<evidence type="ECO:0000313" key="1">
    <source>
        <dbReference type="EMBL" id="ADZ82911.1"/>
    </source>
</evidence>
<evidence type="ECO:0000313" key="2">
    <source>
        <dbReference type="Proteomes" id="UP000008467"/>
    </source>
</evidence>
<organism evidence="1 2">
    <name type="scientific">Cellulosilyticum lentocellum (strain ATCC 49066 / DSM 5427 / NCIMB 11756 / RHM5)</name>
    <name type="common">Clostridium lentocellum</name>
    <dbReference type="NCBI Taxonomy" id="642492"/>
    <lineage>
        <taxon>Bacteria</taxon>
        <taxon>Bacillati</taxon>
        <taxon>Bacillota</taxon>
        <taxon>Clostridia</taxon>
        <taxon>Lachnospirales</taxon>
        <taxon>Cellulosilyticaceae</taxon>
        <taxon>Cellulosilyticum</taxon>
    </lineage>
</organism>
<dbReference type="EMBL" id="CP002582">
    <property type="protein sequence ID" value="ADZ82911.1"/>
    <property type="molecule type" value="Genomic_DNA"/>
</dbReference>
<sequence length="281" mass="30246">MANTLLQSDVITRMINEAMTGKEKLMGLASDLGNLPNGVHAGNTFTIVKYQHLGEMVDLAKGDTIAIEDLVATESQETIEHKAKGFTIFDIEKETTIGGKSLLDNKISDMADIRIRAIEKSLGNKMAKAPLKYAVASATEVTEDEINNALQQAFGDDQDYDTFAGIVVNSKVATGFYTMNGFVSADLTHTQGGNGIVKGGIIGKFRGIDVIMSDVTTYDTTKNEALSFIVKKDAIGYKIQAGEVEVARSANKKADEVYDDIMFLTGVISEAGVCVLRKTIA</sequence>
<gene>
    <name evidence="1" type="ordered locus">Clole_1182</name>
</gene>
<dbReference type="STRING" id="642492.Clole_1182"/>
<dbReference type="eggNOG" id="ENOG502ZAKP">
    <property type="taxonomic scope" value="Bacteria"/>
</dbReference>
<dbReference type="AlphaFoldDB" id="F2JGF6"/>
<keyword evidence="2" id="KW-1185">Reference proteome</keyword>
<dbReference type="Proteomes" id="UP000008467">
    <property type="component" value="Chromosome"/>
</dbReference>
<dbReference type="HOGENOM" id="CLU_086288_0_0_9"/>
<reference evidence="1 2" key="1">
    <citation type="journal article" date="2011" name="J. Bacteriol.">
        <title>Complete genome sequence of the cellulose-degrading bacterium Cellulosilyticum lentocellum.</title>
        <authorList>
            <consortium name="US DOE Joint Genome Institute"/>
            <person name="Miller D.A."/>
            <person name="Suen G."/>
            <person name="Bruce D."/>
            <person name="Copeland A."/>
            <person name="Cheng J.F."/>
            <person name="Detter C."/>
            <person name="Goodwin L.A."/>
            <person name="Han C.S."/>
            <person name="Hauser L.J."/>
            <person name="Land M.L."/>
            <person name="Lapidus A."/>
            <person name="Lucas S."/>
            <person name="Meincke L."/>
            <person name="Pitluck S."/>
            <person name="Tapia R."/>
            <person name="Teshima H."/>
            <person name="Woyke T."/>
            <person name="Fox B.G."/>
            <person name="Angert E.R."/>
            <person name="Currie C.R."/>
        </authorList>
    </citation>
    <scope>NUCLEOTIDE SEQUENCE [LARGE SCALE GENOMIC DNA]</scope>
    <source>
        <strain evidence="2">ATCC 49066 / DSM 5427 / NCIMB 11756 / RHM5</strain>
    </source>
</reference>
<dbReference type="KEGG" id="cle:Clole_1182"/>
<dbReference type="RefSeq" id="WP_013656210.1">
    <property type="nucleotide sequence ID" value="NC_015275.1"/>
</dbReference>